<dbReference type="InterPro" id="IPR046257">
    <property type="entry name" value="DUF6290"/>
</dbReference>
<evidence type="ECO:0008006" key="3">
    <source>
        <dbReference type="Google" id="ProtNLM"/>
    </source>
</evidence>
<accession>A0A1I4HBC3</accession>
<dbReference type="Pfam" id="PF19807">
    <property type="entry name" value="DUF6290"/>
    <property type="match status" value="1"/>
</dbReference>
<sequence length="77" mass="8738">MTVTTIRLNKEEEKFFKAYADLTGENMSTLFKSALAEKIEDYLDLQAGLEAIKNLSGETVTLDEMMEELNIDETVSR</sequence>
<proteinExistence type="predicted"/>
<gene>
    <name evidence="1" type="ORF">SAMN05216438_10816</name>
</gene>
<evidence type="ECO:0000313" key="1">
    <source>
        <dbReference type="EMBL" id="SFL39589.1"/>
    </source>
</evidence>
<reference evidence="1 2" key="1">
    <citation type="submission" date="2016-10" db="EMBL/GenBank/DDBJ databases">
        <authorList>
            <person name="de Groot N.N."/>
        </authorList>
    </citation>
    <scope>NUCLEOTIDE SEQUENCE [LARGE SCALE GENOMIC DNA]</scope>
    <source>
        <strain evidence="1 2">M79</strain>
    </source>
</reference>
<dbReference type="EMBL" id="FOTJ01000008">
    <property type="protein sequence ID" value="SFL39589.1"/>
    <property type="molecule type" value="Genomic_DNA"/>
</dbReference>
<dbReference type="NCBIfam" id="NF046040">
    <property type="entry name" value="RelB_antitoxin"/>
    <property type="match status" value="1"/>
</dbReference>
<dbReference type="OrthoDB" id="1691100at2"/>
<evidence type="ECO:0000313" key="2">
    <source>
        <dbReference type="Proteomes" id="UP000181969"/>
    </source>
</evidence>
<protein>
    <recommendedName>
        <fullName evidence="3">Translation repressor RelB</fullName>
    </recommendedName>
</protein>
<dbReference type="RefSeq" id="WP_074751276.1">
    <property type="nucleotide sequence ID" value="NZ_FOTJ01000008.1"/>
</dbReference>
<dbReference type="Proteomes" id="UP000181969">
    <property type="component" value="Unassembled WGS sequence"/>
</dbReference>
<name>A0A1I4HBC3_9LACT</name>
<dbReference type="AlphaFoldDB" id="A0A1I4HBC3"/>
<organism evidence="1 2">
    <name type="scientific">Lactococcus garvieae</name>
    <dbReference type="NCBI Taxonomy" id="1363"/>
    <lineage>
        <taxon>Bacteria</taxon>
        <taxon>Bacillati</taxon>
        <taxon>Bacillota</taxon>
        <taxon>Bacilli</taxon>
        <taxon>Lactobacillales</taxon>
        <taxon>Streptococcaceae</taxon>
        <taxon>Lactococcus</taxon>
    </lineage>
</organism>